<dbReference type="InterPro" id="IPR001584">
    <property type="entry name" value="Integrase_cat-core"/>
</dbReference>
<comment type="caution">
    <text evidence="2">The sequence shown here is derived from an EMBL/GenBank/DDBJ whole genome shotgun (WGS) entry which is preliminary data.</text>
</comment>
<dbReference type="PANTHER" id="PTHR37984">
    <property type="entry name" value="PROTEIN CBG26694"/>
    <property type="match status" value="1"/>
</dbReference>
<evidence type="ECO:0000259" key="1">
    <source>
        <dbReference type="PROSITE" id="PS50994"/>
    </source>
</evidence>
<reference evidence="2 3" key="1">
    <citation type="journal article" date="2018" name="Front. Plant Sci.">
        <title>Red Clover (Trifolium pratense) and Zigzag Clover (T. medium) - A Picture of Genomic Similarities and Differences.</title>
        <authorList>
            <person name="Dluhosova J."/>
            <person name="Istvanek J."/>
            <person name="Nedelnik J."/>
            <person name="Repkova J."/>
        </authorList>
    </citation>
    <scope>NUCLEOTIDE SEQUENCE [LARGE SCALE GENOMIC DNA]</scope>
    <source>
        <strain evidence="3">cv. 10/8</strain>
        <tissue evidence="2">Leaf</tissue>
    </source>
</reference>
<dbReference type="PROSITE" id="PS50994">
    <property type="entry name" value="INTEGRASE"/>
    <property type="match status" value="1"/>
</dbReference>
<evidence type="ECO:0000313" key="2">
    <source>
        <dbReference type="EMBL" id="MCI54382.1"/>
    </source>
</evidence>
<dbReference type="Proteomes" id="UP000265520">
    <property type="component" value="Unassembled WGS sequence"/>
</dbReference>
<dbReference type="PANTHER" id="PTHR37984:SF5">
    <property type="entry name" value="PROTEIN NYNRIN-LIKE"/>
    <property type="match status" value="1"/>
</dbReference>
<keyword evidence="3" id="KW-1185">Reference proteome</keyword>
<dbReference type="SUPFAM" id="SSF53098">
    <property type="entry name" value="Ribonuclease H-like"/>
    <property type="match status" value="1"/>
</dbReference>
<proteinExistence type="predicted"/>
<feature type="domain" description="Integrase catalytic" evidence="1">
    <location>
        <begin position="1"/>
        <end position="81"/>
    </location>
</feature>
<dbReference type="GO" id="GO:0015074">
    <property type="term" value="P:DNA integration"/>
    <property type="evidence" value="ECO:0007669"/>
    <property type="project" value="InterPro"/>
</dbReference>
<organism evidence="2 3">
    <name type="scientific">Trifolium medium</name>
    <dbReference type="NCBI Taxonomy" id="97028"/>
    <lineage>
        <taxon>Eukaryota</taxon>
        <taxon>Viridiplantae</taxon>
        <taxon>Streptophyta</taxon>
        <taxon>Embryophyta</taxon>
        <taxon>Tracheophyta</taxon>
        <taxon>Spermatophyta</taxon>
        <taxon>Magnoliopsida</taxon>
        <taxon>eudicotyledons</taxon>
        <taxon>Gunneridae</taxon>
        <taxon>Pentapetalae</taxon>
        <taxon>rosids</taxon>
        <taxon>fabids</taxon>
        <taxon>Fabales</taxon>
        <taxon>Fabaceae</taxon>
        <taxon>Papilionoideae</taxon>
        <taxon>50 kb inversion clade</taxon>
        <taxon>NPAAA clade</taxon>
        <taxon>Hologalegina</taxon>
        <taxon>IRL clade</taxon>
        <taxon>Trifolieae</taxon>
        <taxon>Trifolium</taxon>
    </lineage>
</organism>
<dbReference type="AlphaFoldDB" id="A0A392T0U3"/>
<dbReference type="InterPro" id="IPR036397">
    <property type="entry name" value="RNaseH_sf"/>
</dbReference>
<evidence type="ECO:0000313" key="3">
    <source>
        <dbReference type="Proteomes" id="UP000265520"/>
    </source>
</evidence>
<sequence length="81" mass="9191">MLIPKLAKIYVEKIVRLHGIPSSIISDSDPKFTSRFWESLQEALGTKLRMSSAYHPQTDGESERTIQSLEDLLRSCILEQG</sequence>
<dbReference type="Gene3D" id="3.30.420.10">
    <property type="entry name" value="Ribonuclease H-like superfamily/Ribonuclease H"/>
    <property type="match status" value="1"/>
</dbReference>
<dbReference type="EMBL" id="LXQA010478435">
    <property type="protein sequence ID" value="MCI54382.1"/>
    <property type="molecule type" value="Genomic_DNA"/>
</dbReference>
<protein>
    <submittedName>
        <fullName evidence="2">Retrotransposon protein</fullName>
    </submittedName>
</protein>
<dbReference type="GO" id="GO:0003676">
    <property type="term" value="F:nucleic acid binding"/>
    <property type="evidence" value="ECO:0007669"/>
    <property type="project" value="InterPro"/>
</dbReference>
<name>A0A392T0U3_9FABA</name>
<feature type="non-terminal residue" evidence="2">
    <location>
        <position position="81"/>
    </location>
</feature>
<dbReference type="InterPro" id="IPR050951">
    <property type="entry name" value="Retrovirus_Pol_polyprotein"/>
</dbReference>
<accession>A0A392T0U3</accession>
<dbReference type="InterPro" id="IPR012337">
    <property type="entry name" value="RNaseH-like_sf"/>
</dbReference>